<reference evidence="18" key="1">
    <citation type="submission" date="2021-06" db="EMBL/GenBank/DDBJ databases">
        <authorList>
            <person name="Kallberg Y."/>
            <person name="Tangrot J."/>
            <person name="Rosling A."/>
        </authorList>
    </citation>
    <scope>NUCLEOTIDE SEQUENCE</scope>
    <source>
        <strain evidence="18">CL551</strain>
    </source>
</reference>
<evidence type="ECO:0000256" key="3">
    <source>
        <dbReference type="ARBA" id="ARBA00009547"/>
    </source>
</evidence>
<evidence type="ECO:0000256" key="1">
    <source>
        <dbReference type="ARBA" id="ARBA00004436"/>
    </source>
</evidence>
<keyword evidence="12" id="KW-0496">Mitochondrion</keyword>
<feature type="compositionally biased region" description="Polar residues" evidence="17">
    <location>
        <begin position="366"/>
        <end position="378"/>
    </location>
</feature>
<proteinExistence type="inferred from homology"/>
<dbReference type="Pfam" id="PF02265">
    <property type="entry name" value="S1-P1_nuclease"/>
    <property type="match status" value="1"/>
</dbReference>
<dbReference type="CDD" id="cd11010">
    <property type="entry name" value="S1-P1_nuclease"/>
    <property type="match status" value="1"/>
</dbReference>
<comment type="similarity">
    <text evidence="2">Belongs to the MGM101 family.</text>
</comment>
<comment type="subcellular location">
    <subcellularLocation>
        <location evidence="1">Mitochondrion matrix</location>
        <location evidence="1">Mitochondrion nucleoid</location>
    </subcellularLocation>
</comment>
<organism evidence="18 19">
    <name type="scientific">Acaulospora morrowiae</name>
    <dbReference type="NCBI Taxonomy" id="94023"/>
    <lineage>
        <taxon>Eukaryota</taxon>
        <taxon>Fungi</taxon>
        <taxon>Fungi incertae sedis</taxon>
        <taxon>Mucoromycota</taxon>
        <taxon>Glomeromycotina</taxon>
        <taxon>Glomeromycetes</taxon>
        <taxon>Diversisporales</taxon>
        <taxon>Acaulosporaceae</taxon>
        <taxon>Acaulospora</taxon>
    </lineage>
</organism>
<name>A0A9N8ZN76_9GLOM</name>
<evidence type="ECO:0000313" key="19">
    <source>
        <dbReference type="Proteomes" id="UP000789342"/>
    </source>
</evidence>
<dbReference type="PANTHER" id="PTHR31404">
    <property type="entry name" value="MITOCHONDRIAL GENOME MAINTENANCE PROTEIN MGM101"/>
    <property type="match status" value="1"/>
</dbReference>
<evidence type="ECO:0000256" key="8">
    <source>
        <dbReference type="ARBA" id="ARBA00022763"/>
    </source>
</evidence>
<dbReference type="PANTHER" id="PTHR31404:SF0">
    <property type="entry name" value="MITOCHONDRIAL GENOME MAINTENANCE PROTEIN MGM101"/>
    <property type="match status" value="1"/>
</dbReference>
<evidence type="ECO:0000313" key="18">
    <source>
        <dbReference type="EMBL" id="CAG8502039.1"/>
    </source>
</evidence>
<dbReference type="SUPFAM" id="SSF48537">
    <property type="entry name" value="Phospholipase C/P1 nuclease"/>
    <property type="match status" value="1"/>
</dbReference>
<dbReference type="GO" id="GO:0003697">
    <property type="term" value="F:single-stranded DNA binding"/>
    <property type="evidence" value="ECO:0007669"/>
    <property type="project" value="InterPro"/>
</dbReference>
<dbReference type="GO" id="GO:0036297">
    <property type="term" value="P:interstrand cross-link repair"/>
    <property type="evidence" value="ECO:0007669"/>
    <property type="project" value="TreeGrafter"/>
</dbReference>
<dbReference type="OrthoDB" id="441446at2759"/>
<keyword evidence="14" id="KW-0325">Glycoprotein</keyword>
<dbReference type="AlphaFoldDB" id="A0A9N8ZN76"/>
<evidence type="ECO:0000256" key="17">
    <source>
        <dbReference type="SAM" id="MobiDB-lite"/>
    </source>
</evidence>
<comment type="caution">
    <text evidence="18">The sequence shown here is derived from an EMBL/GenBank/DDBJ whole genome shotgun (WGS) entry which is preliminary data.</text>
</comment>
<evidence type="ECO:0000256" key="4">
    <source>
        <dbReference type="ARBA" id="ARBA00013628"/>
    </source>
</evidence>
<keyword evidence="8" id="KW-0227">DNA damage</keyword>
<keyword evidence="19" id="KW-1185">Reference proteome</keyword>
<evidence type="ECO:0000256" key="11">
    <source>
        <dbReference type="ARBA" id="ARBA00023125"/>
    </source>
</evidence>
<dbReference type="GO" id="GO:0016788">
    <property type="term" value="F:hydrolase activity, acting on ester bonds"/>
    <property type="evidence" value="ECO:0007669"/>
    <property type="project" value="InterPro"/>
</dbReference>
<dbReference type="GO" id="GO:0006308">
    <property type="term" value="P:DNA catabolic process"/>
    <property type="evidence" value="ECO:0007669"/>
    <property type="project" value="InterPro"/>
</dbReference>
<evidence type="ECO:0000256" key="13">
    <source>
        <dbReference type="ARBA" id="ARBA00023157"/>
    </source>
</evidence>
<evidence type="ECO:0000256" key="5">
    <source>
        <dbReference type="ARBA" id="ARBA00022722"/>
    </source>
</evidence>
<keyword evidence="7" id="KW-0255">Endonuclease</keyword>
<evidence type="ECO:0000256" key="10">
    <source>
        <dbReference type="ARBA" id="ARBA00022946"/>
    </source>
</evidence>
<sequence>HEITAAIAQRFLTPEARKHVVGLLPNEAKGNLTYIASWADRIKHLPAYKFTSPFHYVSPSDDFPPEHCSFNYKPRGKNIINAINNYTHRLDPKSDLAYWPRAEALRFLVHFIGDLHQPLHLTKRDRGGLGSSAKFEGHKATLHSVWDSMIIYKQIRELDANTTSESKEYNHEVDSTEEGSDYFDYKVPRDKGIFYDPYVNHIIKLLKTTWKKEVLDWIVCNDSEKLELIENAIGISSSTSLKKQSGQQLHFSIDQLLPDSDSSHFSSQNLNSPFVFPKLQSHPAVCPDYWAISLNALNCKVVYDGYEPEKDLSTGEYYERIVRGKVMEKLLAIAGIRIATEHENFTSVLLQRHIYTSSENRDSGVENENASPSPSVNDNHPAGYANDFSLSTNKVEDKKEQGSALDLMTSAPNGSDWTKSTFGLSSQAFSKEISDILLAPIDVEDIECKPDGLLYLPEIKYRRILNKAFGPGGWGLAPRGNAAINKKNISREYCLFIGGRLISVARGEQDYYDLTGLPTAAEGAKSNALMRCCKDLGIASELWDPVFIREFKRKYCEEIFVEHDSNWRL</sequence>
<evidence type="ECO:0000256" key="14">
    <source>
        <dbReference type="ARBA" id="ARBA00023180"/>
    </source>
</evidence>
<dbReference type="Proteomes" id="UP000789342">
    <property type="component" value="Unassembled WGS sequence"/>
</dbReference>
<evidence type="ECO:0000256" key="6">
    <source>
        <dbReference type="ARBA" id="ARBA00022723"/>
    </source>
</evidence>
<evidence type="ECO:0000256" key="9">
    <source>
        <dbReference type="ARBA" id="ARBA00022801"/>
    </source>
</evidence>
<gene>
    <name evidence="18" type="ORF">AMORRO_LOCUS3299</name>
</gene>
<dbReference type="Pfam" id="PF06420">
    <property type="entry name" value="Mgm101p"/>
    <property type="match status" value="1"/>
</dbReference>
<comment type="similarity">
    <text evidence="3">Belongs to the nuclease type I family.</text>
</comment>
<keyword evidence="9" id="KW-0378">Hydrolase</keyword>
<keyword evidence="15" id="KW-0234">DNA repair</keyword>
<protein>
    <recommendedName>
        <fullName evidence="4">Mitochondrial genome maintenance protein MGM101</fullName>
    </recommendedName>
</protein>
<feature type="region of interest" description="Disordered" evidence="17">
    <location>
        <begin position="359"/>
        <end position="383"/>
    </location>
</feature>
<accession>A0A9N8ZN76</accession>
<dbReference type="InterPro" id="IPR008947">
    <property type="entry name" value="PLipase_C/P1_nuclease_dom_sf"/>
</dbReference>
<dbReference type="InterPro" id="IPR009446">
    <property type="entry name" value="Mgm101"/>
</dbReference>
<keyword evidence="5" id="KW-0540">Nuclease</keyword>
<dbReference type="EMBL" id="CAJVPV010001590">
    <property type="protein sequence ID" value="CAG8502039.1"/>
    <property type="molecule type" value="Genomic_DNA"/>
</dbReference>
<keyword evidence="10" id="KW-0809">Transit peptide</keyword>
<evidence type="ECO:0000256" key="16">
    <source>
        <dbReference type="ARBA" id="ARBA00023271"/>
    </source>
</evidence>
<dbReference type="GO" id="GO:0046872">
    <property type="term" value="F:metal ion binding"/>
    <property type="evidence" value="ECO:0007669"/>
    <property type="project" value="UniProtKB-KW"/>
</dbReference>
<keyword evidence="11" id="KW-0238">DNA-binding</keyword>
<evidence type="ECO:0000256" key="15">
    <source>
        <dbReference type="ARBA" id="ARBA00023204"/>
    </source>
</evidence>
<dbReference type="Gene3D" id="1.10.575.10">
    <property type="entry name" value="P1 Nuclease"/>
    <property type="match status" value="1"/>
</dbReference>
<dbReference type="GO" id="GO:0004519">
    <property type="term" value="F:endonuclease activity"/>
    <property type="evidence" value="ECO:0007669"/>
    <property type="project" value="UniProtKB-KW"/>
</dbReference>
<evidence type="ECO:0000256" key="7">
    <source>
        <dbReference type="ARBA" id="ARBA00022759"/>
    </source>
</evidence>
<keyword evidence="13" id="KW-1015">Disulfide bond</keyword>
<dbReference type="InterPro" id="IPR003154">
    <property type="entry name" value="S1/P1nuclease"/>
</dbReference>
<evidence type="ECO:0000256" key="12">
    <source>
        <dbReference type="ARBA" id="ARBA00023128"/>
    </source>
</evidence>
<feature type="non-terminal residue" evidence="18">
    <location>
        <position position="1"/>
    </location>
</feature>
<dbReference type="GO" id="GO:0000725">
    <property type="term" value="P:recombinational repair"/>
    <property type="evidence" value="ECO:0007669"/>
    <property type="project" value="TreeGrafter"/>
</dbReference>
<keyword evidence="16" id="KW-1135">Mitochondrion nucleoid</keyword>
<dbReference type="GO" id="GO:0000262">
    <property type="term" value="C:mitochondrial chromosome"/>
    <property type="evidence" value="ECO:0007669"/>
    <property type="project" value="InterPro"/>
</dbReference>
<evidence type="ECO:0000256" key="2">
    <source>
        <dbReference type="ARBA" id="ARBA00007053"/>
    </source>
</evidence>
<keyword evidence="6" id="KW-0479">Metal-binding</keyword>